<dbReference type="RefSeq" id="XP_042610031.1">
    <property type="nucleotide sequence ID" value="XM_042754097.1"/>
</dbReference>
<sequence>MMDIISCVQQPRHQEHLHYNVNSWFPWEDGRELGECNAVVPWLLVPDTGTRARDLNARDVDARDLDARDLDAWDLDTRDLDTWDLDTGDLDARDLDARDLDTRDLTADAEDLLWF</sequence>
<reference evidence="1" key="1">
    <citation type="submission" date="2025-08" db="UniProtKB">
        <authorList>
            <consortium name="RefSeq"/>
        </authorList>
    </citation>
    <scope>IDENTIFICATION</scope>
    <source>
        <tissue evidence="1">Muscle</tissue>
    </source>
</reference>
<accession>A0A9Q9XZ93</accession>
<dbReference type="Proteomes" id="UP001155660">
    <property type="component" value="Unplaced"/>
</dbReference>
<gene>
    <name evidence="1" type="primary">LOC109063368</name>
</gene>
<dbReference type="AlphaFoldDB" id="A0A9Q9XZ93"/>
<name>A0A9Q9XZ93_CYPCA</name>
<dbReference type="GeneID" id="109063368"/>
<proteinExistence type="predicted"/>
<evidence type="ECO:0000313" key="1">
    <source>
        <dbReference type="RefSeq" id="XP_042610031.1"/>
    </source>
</evidence>
<dbReference type="KEGG" id="ccar:109063368"/>
<organism evidence="1">
    <name type="scientific">Cyprinus carpio</name>
    <name type="common">Common carp</name>
    <dbReference type="NCBI Taxonomy" id="7962"/>
    <lineage>
        <taxon>Eukaryota</taxon>
        <taxon>Metazoa</taxon>
        <taxon>Chordata</taxon>
        <taxon>Craniata</taxon>
        <taxon>Vertebrata</taxon>
        <taxon>Euteleostomi</taxon>
        <taxon>Actinopterygii</taxon>
        <taxon>Neopterygii</taxon>
        <taxon>Teleostei</taxon>
        <taxon>Ostariophysi</taxon>
        <taxon>Cypriniformes</taxon>
        <taxon>Cyprinidae</taxon>
        <taxon>Cyprininae</taxon>
        <taxon>Cyprinus</taxon>
    </lineage>
</organism>
<protein>
    <submittedName>
        <fullName evidence="1">Protein TIC 214-like</fullName>
    </submittedName>
</protein>